<organism evidence="1 2">
    <name type="scientific">Eisenbergiella tayi</name>
    <dbReference type="NCBI Taxonomy" id="1432052"/>
    <lineage>
        <taxon>Bacteria</taxon>
        <taxon>Bacillati</taxon>
        <taxon>Bacillota</taxon>
        <taxon>Clostridia</taxon>
        <taxon>Lachnospirales</taxon>
        <taxon>Lachnospiraceae</taxon>
        <taxon>Eisenbergiella</taxon>
    </lineage>
</organism>
<accession>A0A1E3ABD2</accession>
<dbReference type="Gene3D" id="3.20.20.140">
    <property type="entry name" value="Metal-dependent hydrolases"/>
    <property type="match status" value="1"/>
</dbReference>
<evidence type="ECO:0008006" key="3">
    <source>
        <dbReference type="Google" id="ProtNLM"/>
    </source>
</evidence>
<dbReference type="InterPro" id="IPR052018">
    <property type="entry name" value="PHP_domain"/>
</dbReference>
<reference evidence="1 2" key="1">
    <citation type="submission" date="2016-07" db="EMBL/GenBank/DDBJ databases">
        <title>Characterization of isolates of Eisenbergiella tayi derived from blood cultures, using whole genome sequencing.</title>
        <authorList>
            <person name="Burdz T."/>
            <person name="Wiebe D."/>
            <person name="Huynh C."/>
            <person name="Bernard K."/>
        </authorList>
    </citation>
    <scope>NUCLEOTIDE SEQUENCE [LARGE SCALE GENOMIC DNA]</scope>
    <source>
        <strain evidence="1 2">NML 110608</strain>
    </source>
</reference>
<dbReference type="SUPFAM" id="SSF89550">
    <property type="entry name" value="PHP domain-like"/>
    <property type="match status" value="1"/>
</dbReference>
<protein>
    <recommendedName>
        <fullName evidence="3">Polymerase/histidinol phosphatase N-terminal domain-containing protein</fullName>
    </recommendedName>
</protein>
<dbReference type="InterPro" id="IPR016195">
    <property type="entry name" value="Pol/histidinol_Pase-like"/>
</dbReference>
<dbReference type="NCBIfam" id="NF038032">
    <property type="entry name" value="CehA_McbA_metalo"/>
    <property type="match status" value="1"/>
</dbReference>
<dbReference type="RefSeq" id="WP_069152141.1">
    <property type="nucleotide sequence ID" value="NZ_MCGH01000002.1"/>
</dbReference>
<gene>
    <name evidence="1" type="ORF">BEI61_01961</name>
</gene>
<comment type="caution">
    <text evidence="1">The sequence shown here is derived from an EMBL/GenBank/DDBJ whole genome shotgun (WGS) entry which is preliminary data.</text>
</comment>
<dbReference type="AlphaFoldDB" id="A0A1E3ABD2"/>
<evidence type="ECO:0000313" key="1">
    <source>
        <dbReference type="EMBL" id="ODM06072.1"/>
    </source>
</evidence>
<dbReference type="EMBL" id="MCGH01000002">
    <property type="protein sequence ID" value="ODM06072.1"/>
    <property type="molecule type" value="Genomic_DNA"/>
</dbReference>
<dbReference type="GO" id="GO:0004534">
    <property type="term" value="F:5'-3' RNA exonuclease activity"/>
    <property type="evidence" value="ECO:0007669"/>
    <property type="project" value="TreeGrafter"/>
</dbReference>
<dbReference type="Proteomes" id="UP000094067">
    <property type="component" value="Unassembled WGS sequence"/>
</dbReference>
<dbReference type="PANTHER" id="PTHR42924:SF3">
    <property type="entry name" value="POLYMERASE_HISTIDINOL PHOSPHATASE N-TERMINAL DOMAIN-CONTAINING PROTEIN"/>
    <property type="match status" value="1"/>
</dbReference>
<dbReference type="PANTHER" id="PTHR42924">
    <property type="entry name" value="EXONUCLEASE"/>
    <property type="match status" value="1"/>
</dbReference>
<evidence type="ECO:0000313" key="2">
    <source>
        <dbReference type="Proteomes" id="UP000094067"/>
    </source>
</evidence>
<proteinExistence type="predicted"/>
<name>A0A1E3ABD2_9FIRM</name>
<dbReference type="PATRIC" id="fig|1432052.4.peg.2193"/>
<sequence>MSKPEKFLNIGISILEARGERPGCSGKQLWSMIRQVKNLLEEQGIRYPDEEPGQKTMGTLRVLVLDENGNPTPAQVKLFPLKSGESAKTFHRVNGRIDMIREMTGEDGSLDKFLPTGAYIMEISKGSEYIILMEEVRVTETEMTKSFRLERFVHLGERGYYAGDLHHHSIYSSPVYGGDDDVCETPEEVSCSMRAMGLSYGALSDHHNTLNHDSWRAQEKEDFLPIVSKEISTTNGHVMAMGVEKDVIYHAPFGEERTEEALRAEFRSVTEQIRREGGLPQLNHPRDYSVSTSFNPAFYDMLDIFQTMEIWNGSHPMYYGTTNADAAKLWRDLLEQGRYIPAVTGSDTHNIRANDYHELFREIMWLCETLEEHREIRESLAEEYQTEWDCLELLHKSLLPAMEKWAESNLTSGGVRTYVKLEGKPTVQKVLDALRKGQSFLTNGPILYAEPRKEGMALTILGNLPLEQLYIYGSGGYERKMALTEREETQGKKYYDYSLILPWNEEIRECRWLFFAAASDFTNLAITNPTQNMQYFW</sequence>
<dbReference type="GO" id="GO:0035312">
    <property type="term" value="F:5'-3' DNA exonuclease activity"/>
    <property type="evidence" value="ECO:0007669"/>
    <property type="project" value="TreeGrafter"/>
</dbReference>